<dbReference type="Proteomes" id="UP000657918">
    <property type="component" value="Unassembled WGS sequence"/>
</dbReference>
<proteinExistence type="predicted"/>
<gene>
    <name evidence="1" type="ORF">SADUNF_Sadunf10G0128700</name>
</gene>
<reference evidence="1 2" key="1">
    <citation type="submission" date="2020-10" db="EMBL/GenBank/DDBJ databases">
        <title>Plant Genome Project.</title>
        <authorList>
            <person name="Zhang R.-G."/>
        </authorList>
    </citation>
    <scope>NUCLEOTIDE SEQUENCE [LARGE SCALE GENOMIC DNA]</scope>
    <source>
        <strain evidence="1">FAFU-HL-1</strain>
        <tissue evidence="1">Leaf</tissue>
    </source>
</reference>
<accession>A0A835MPT2</accession>
<comment type="caution">
    <text evidence="1">The sequence shown here is derived from an EMBL/GenBank/DDBJ whole genome shotgun (WGS) entry which is preliminary data.</text>
</comment>
<dbReference type="AlphaFoldDB" id="A0A835MPT2"/>
<name>A0A835MPT2_9ROSI</name>
<protein>
    <submittedName>
        <fullName evidence="1">Uncharacterized protein</fullName>
    </submittedName>
</protein>
<organism evidence="1 2">
    <name type="scientific">Salix dunnii</name>
    <dbReference type="NCBI Taxonomy" id="1413687"/>
    <lineage>
        <taxon>Eukaryota</taxon>
        <taxon>Viridiplantae</taxon>
        <taxon>Streptophyta</taxon>
        <taxon>Embryophyta</taxon>
        <taxon>Tracheophyta</taxon>
        <taxon>Spermatophyta</taxon>
        <taxon>Magnoliopsida</taxon>
        <taxon>eudicotyledons</taxon>
        <taxon>Gunneridae</taxon>
        <taxon>Pentapetalae</taxon>
        <taxon>rosids</taxon>
        <taxon>fabids</taxon>
        <taxon>Malpighiales</taxon>
        <taxon>Salicaceae</taxon>
        <taxon>Saliceae</taxon>
        <taxon>Salix</taxon>
    </lineage>
</organism>
<keyword evidence="2" id="KW-1185">Reference proteome</keyword>
<evidence type="ECO:0000313" key="2">
    <source>
        <dbReference type="Proteomes" id="UP000657918"/>
    </source>
</evidence>
<dbReference type="EMBL" id="JADGMS010000010">
    <property type="protein sequence ID" value="KAF9674452.1"/>
    <property type="molecule type" value="Genomic_DNA"/>
</dbReference>
<evidence type="ECO:0000313" key="1">
    <source>
        <dbReference type="EMBL" id="KAF9674452.1"/>
    </source>
</evidence>
<sequence length="80" mass="9059">MEAKNELLPCRGGAVPGLRVNCPFLLLYTLSRKPRVRSGLRCLKSKHISFAVLATQQSIQYKTNFVDCPQPTQLKIEFTH</sequence>